<evidence type="ECO:0000313" key="2">
    <source>
        <dbReference type="Proteomes" id="UP000325315"/>
    </source>
</evidence>
<dbReference type="Gene3D" id="3.30.420.10">
    <property type="entry name" value="Ribonuclease H-like superfamily/Ribonuclease H"/>
    <property type="match status" value="1"/>
</dbReference>
<keyword evidence="2" id="KW-1185">Reference proteome</keyword>
<gene>
    <name evidence="1" type="ORF">EPI10_015013</name>
</gene>
<dbReference type="InterPro" id="IPR012337">
    <property type="entry name" value="RNaseH-like_sf"/>
</dbReference>
<sequence length="64" mass="7441">MDFIEGLPASKVNNTILVVVNRLTNKFWLELFKRLGTNLHMTTTYHPETDGQIEVLNKYLEGYL</sequence>
<dbReference type="SUPFAM" id="SSF53098">
    <property type="entry name" value="Ribonuclease H-like"/>
    <property type="match status" value="1"/>
</dbReference>
<protein>
    <submittedName>
        <fullName evidence="1">Retrotransposable element Tf2</fullName>
    </submittedName>
</protein>
<comment type="caution">
    <text evidence="1">The sequence shown here is derived from an EMBL/GenBank/DDBJ whole genome shotgun (WGS) entry which is preliminary data.</text>
</comment>
<dbReference type="GO" id="GO:0003676">
    <property type="term" value="F:nucleic acid binding"/>
    <property type="evidence" value="ECO:0007669"/>
    <property type="project" value="InterPro"/>
</dbReference>
<dbReference type="InterPro" id="IPR036397">
    <property type="entry name" value="RNaseH_sf"/>
</dbReference>
<reference evidence="1" key="1">
    <citation type="submission" date="2019-08" db="EMBL/GenBank/DDBJ databases">
        <authorList>
            <person name="Liu F."/>
        </authorList>
    </citation>
    <scope>NUCLEOTIDE SEQUENCE [LARGE SCALE GENOMIC DNA]</scope>
    <source>
        <strain evidence="1">PA1801</strain>
        <tissue evidence="1">Leaf</tissue>
    </source>
</reference>
<organism evidence="1 2">
    <name type="scientific">Gossypium australe</name>
    <dbReference type="NCBI Taxonomy" id="47621"/>
    <lineage>
        <taxon>Eukaryota</taxon>
        <taxon>Viridiplantae</taxon>
        <taxon>Streptophyta</taxon>
        <taxon>Embryophyta</taxon>
        <taxon>Tracheophyta</taxon>
        <taxon>Spermatophyta</taxon>
        <taxon>Magnoliopsida</taxon>
        <taxon>eudicotyledons</taxon>
        <taxon>Gunneridae</taxon>
        <taxon>Pentapetalae</taxon>
        <taxon>rosids</taxon>
        <taxon>malvids</taxon>
        <taxon>Malvales</taxon>
        <taxon>Malvaceae</taxon>
        <taxon>Malvoideae</taxon>
        <taxon>Gossypium</taxon>
    </lineage>
</organism>
<dbReference type="EMBL" id="SMMG02000006">
    <property type="protein sequence ID" value="KAA3469202.1"/>
    <property type="molecule type" value="Genomic_DNA"/>
</dbReference>
<dbReference type="Proteomes" id="UP000325315">
    <property type="component" value="Unassembled WGS sequence"/>
</dbReference>
<evidence type="ECO:0000313" key="1">
    <source>
        <dbReference type="EMBL" id="KAA3469202.1"/>
    </source>
</evidence>
<dbReference type="AlphaFoldDB" id="A0A5B6VJ50"/>
<dbReference type="OrthoDB" id="5554229at2759"/>
<accession>A0A5B6VJ50</accession>
<name>A0A5B6VJ50_9ROSI</name>
<proteinExistence type="predicted"/>